<reference evidence="2 3" key="1">
    <citation type="submission" date="2018-09" db="EMBL/GenBank/DDBJ databases">
        <title>Comparative Genomic Analysis of Eight Novel Haloalkaliphilic Bacteriophages from Lake Elmenteita, Kenya.</title>
        <authorList>
            <person name="Akhwale J.K."/>
        </authorList>
    </citation>
    <scope>NUCLEOTIDE SEQUENCE [LARGE SCALE GENOMIC DNA]</scope>
</reference>
<dbReference type="InterPro" id="IPR011856">
    <property type="entry name" value="tRNA_endonuc-like_dom_sf"/>
</dbReference>
<keyword evidence="3" id="KW-1185">Reference proteome</keyword>
<dbReference type="GO" id="GO:0003676">
    <property type="term" value="F:nucleic acid binding"/>
    <property type="evidence" value="ECO:0007669"/>
    <property type="project" value="InterPro"/>
</dbReference>
<evidence type="ECO:0000313" key="3">
    <source>
        <dbReference type="Proteomes" id="UP000275028"/>
    </source>
</evidence>
<evidence type="ECO:0000313" key="2">
    <source>
        <dbReference type="EMBL" id="AYP68410.1"/>
    </source>
</evidence>
<evidence type="ECO:0000256" key="1">
    <source>
        <dbReference type="SAM" id="MobiDB-lite"/>
    </source>
</evidence>
<organism evidence="2 3">
    <name type="scientific">Bacillus phage vB_BboS-125</name>
    <dbReference type="NCBI Taxonomy" id="2419618"/>
    <lineage>
        <taxon>Viruses</taxon>
        <taxon>Duplodnaviria</taxon>
        <taxon>Heunggongvirae</taxon>
        <taxon>Uroviricota</taxon>
        <taxon>Caudoviricetes</taxon>
        <taxon>Elmenteitavirus</taxon>
        <taxon>Elmenteitavirus ev125</taxon>
    </lineage>
</organism>
<proteinExistence type="predicted"/>
<accession>A0A3G3BW76</accession>
<name>A0A3G3BW76_9CAUD</name>
<dbReference type="Proteomes" id="UP000275028">
    <property type="component" value="Segment"/>
</dbReference>
<gene>
    <name evidence="2" type="ORF">BboS125_00041</name>
</gene>
<dbReference type="EMBL" id="MH884509">
    <property type="protein sequence ID" value="AYP68410.1"/>
    <property type="molecule type" value="Genomic_DNA"/>
</dbReference>
<protein>
    <submittedName>
        <fullName evidence="2">Uncharacterized protein</fullName>
    </submittedName>
</protein>
<dbReference type="Gene3D" id="3.40.1350.10">
    <property type="match status" value="1"/>
</dbReference>
<feature type="region of interest" description="Disordered" evidence="1">
    <location>
        <begin position="1"/>
        <end position="23"/>
    </location>
</feature>
<sequence length="176" mass="20328">MDPKQQALRNKQRERQQRGDNFQEEYRRSWAEVPNVWHIRIKDGRGGTKPADHITLCQKVNILAELKRTASQKFELSYLEPNQIRGLVDFDQVIDRNYGLVLCSFHNPGKGLDDCYAIRLVTAIRYMQTKGKAHITLGELKEARFNGKRVAIRIPRLDKAAPTYDLKGVAECYKSL</sequence>